<comment type="caution">
    <text evidence="10">The sequence shown here is derived from an EMBL/GenBank/DDBJ whole genome shotgun (WGS) entry which is preliminary data.</text>
</comment>
<evidence type="ECO:0000256" key="5">
    <source>
        <dbReference type="ARBA" id="ARBA00023065"/>
    </source>
</evidence>
<accession>A0AA36HMU6</accession>
<dbReference type="Proteomes" id="UP001178507">
    <property type="component" value="Unassembled WGS sequence"/>
</dbReference>
<sequence length="732" mass="80088">MSLVHLAGLKRKAKLHHVIGTTFGQWILVLSLFLCLQCSGTVLWLLSGGNDEFSTTLNDSWWISYTLLIDIGTQTGFAAHERPTIKIVSVVISLVGFVYCLTLLGMVVDLIREVLDDCRLRYSSVPAQGHWLILGWGDKTLLLVDELLTSMAQTKRGRCGCCKRRQIVILANMPTQQMADEVQVHCMTDPLLQWITSLFFPVVRFREGSPTDVTELLRVSAPYARDILVSSTSENGPRSDLKAISALLAVAAMPSDSPLTGEVWVEVCQEQSIRAVNTILPQARTIVARKLVNRMMVLRALVPSAGYVYLSLTTLKGDANLHVLPAPSLVCGVSFKELCRFFPDAVVCGVQRAGHQALVPHGSYRIEATDTLVLIARGAEDAQRCLRARRPIAYECKAEPCGSVCTAEPMVMEDGQLRLGPAADGAKVVLLLGCPSDVAEILDIMDVLLAAGSAVHILSRTPAAEREQLIQQHLRNAGRAAFARITVHQYEGESTSKWEMMKLPLETATCALILAERLSEDESTLAIDSRNLTTAILLKQNLTTVGGLGPGTPSRSITRTYTTASKDSTVVRGNRQKCKLVTELLDPKSETVLASNAGVRSQGSYVYTNARETAIYALAVEQREVYNLFEQLSDARCDAGFVTTAPVSHYIDGIEDLSFYEMHDRVFQTCGGVLLGWRDFAERYPQLNPPDKAETLEWADVGGSELIILRPADGSGEVKSAGSPRKQLATEE</sequence>
<reference evidence="10" key="1">
    <citation type="submission" date="2023-08" db="EMBL/GenBank/DDBJ databases">
        <authorList>
            <person name="Chen Y."/>
            <person name="Shah S."/>
            <person name="Dougan E. K."/>
            <person name="Thang M."/>
            <person name="Chan C."/>
        </authorList>
    </citation>
    <scope>NUCLEOTIDE SEQUENCE</scope>
</reference>
<evidence type="ECO:0000256" key="7">
    <source>
        <dbReference type="SAM" id="MobiDB-lite"/>
    </source>
</evidence>
<dbReference type="InterPro" id="IPR044849">
    <property type="entry name" value="CASTOR/POLLUX/SYM8-like"/>
</dbReference>
<dbReference type="GO" id="GO:0006813">
    <property type="term" value="P:potassium ion transport"/>
    <property type="evidence" value="ECO:0007669"/>
    <property type="project" value="InterPro"/>
</dbReference>
<evidence type="ECO:0000256" key="6">
    <source>
        <dbReference type="ARBA" id="ARBA00023136"/>
    </source>
</evidence>
<comment type="subcellular location">
    <subcellularLocation>
        <location evidence="1">Endomembrane system</location>
        <topology evidence="1">Multi-pass membrane protein</topology>
    </subcellularLocation>
</comment>
<dbReference type="SUPFAM" id="SSF116726">
    <property type="entry name" value="TrkA C-terminal domain-like"/>
    <property type="match status" value="1"/>
</dbReference>
<dbReference type="AlphaFoldDB" id="A0AA36HMU6"/>
<evidence type="ECO:0000313" key="10">
    <source>
        <dbReference type="EMBL" id="CAJ1371736.1"/>
    </source>
</evidence>
<evidence type="ECO:0000259" key="9">
    <source>
        <dbReference type="PROSITE" id="PS51202"/>
    </source>
</evidence>
<dbReference type="InterPro" id="IPR036721">
    <property type="entry name" value="RCK_C_sf"/>
</dbReference>
<keyword evidence="6 8" id="KW-0472">Membrane</keyword>
<name>A0AA36HMU6_9DINO</name>
<evidence type="ECO:0000256" key="2">
    <source>
        <dbReference type="ARBA" id="ARBA00022448"/>
    </source>
</evidence>
<dbReference type="GO" id="GO:0008324">
    <property type="term" value="F:monoatomic cation transmembrane transporter activity"/>
    <property type="evidence" value="ECO:0007669"/>
    <property type="project" value="InterPro"/>
</dbReference>
<evidence type="ECO:0000256" key="4">
    <source>
        <dbReference type="ARBA" id="ARBA00022989"/>
    </source>
</evidence>
<evidence type="ECO:0000256" key="3">
    <source>
        <dbReference type="ARBA" id="ARBA00022692"/>
    </source>
</evidence>
<keyword evidence="5" id="KW-0406">Ion transport</keyword>
<dbReference type="Pfam" id="PF06241">
    <property type="entry name" value="Castor_Poll_mid"/>
    <property type="match status" value="1"/>
</dbReference>
<feature type="transmembrane region" description="Helical" evidence="8">
    <location>
        <begin position="61"/>
        <end position="80"/>
    </location>
</feature>
<dbReference type="GO" id="GO:0012505">
    <property type="term" value="C:endomembrane system"/>
    <property type="evidence" value="ECO:0007669"/>
    <property type="project" value="UniProtKB-SubCell"/>
</dbReference>
<feature type="region of interest" description="Disordered" evidence="7">
    <location>
        <begin position="712"/>
        <end position="732"/>
    </location>
</feature>
<evidence type="ECO:0000256" key="8">
    <source>
        <dbReference type="SAM" id="Phobius"/>
    </source>
</evidence>
<feature type="transmembrane region" description="Helical" evidence="8">
    <location>
        <begin position="21"/>
        <end position="46"/>
    </location>
</feature>
<dbReference type="PANTHER" id="PTHR31563">
    <property type="entry name" value="ION CHANNEL POLLUX-RELATED"/>
    <property type="match status" value="1"/>
</dbReference>
<proteinExistence type="predicted"/>
<dbReference type="PANTHER" id="PTHR31563:SF10">
    <property type="entry name" value="ION CHANNEL POLLUX-RELATED"/>
    <property type="match status" value="1"/>
</dbReference>
<evidence type="ECO:0000256" key="1">
    <source>
        <dbReference type="ARBA" id="ARBA00004127"/>
    </source>
</evidence>
<dbReference type="InterPro" id="IPR010420">
    <property type="entry name" value="CASTOR/POLLUX/SYM8_dom"/>
</dbReference>
<dbReference type="PROSITE" id="PS51202">
    <property type="entry name" value="RCK_C"/>
    <property type="match status" value="1"/>
</dbReference>
<keyword evidence="11" id="KW-1185">Reference proteome</keyword>
<keyword evidence="4 8" id="KW-1133">Transmembrane helix</keyword>
<gene>
    <name evidence="10" type="ORF">EVOR1521_LOCUS1985</name>
</gene>
<dbReference type="Gene3D" id="3.30.70.1450">
    <property type="entry name" value="Regulator of K+ conductance, C-terminal domain"/>
    <property type="match status" value="1"/>
</dbReference>
<dbReference type="EMBL" id="CAUJNA010000095">
    <property type="protein sequence ID" value="CAJ1371736.1"/>
    <property type="molecule type" value="Genomic_DNA"/>
</dbReference>
<keyword evidence="3 8" id="KW-0812">Transmembrane</keyword>
<dbReference type="InterPro" id="IPR006037">
    <property type="entry name" value="RCK_C"/>
</dbReference>
<dbReference type="Gene3D" id="3.40.50.720">
    <property type="entry name" value="NAD(P)-binding Rossmann-like Domain"/>
    <property type="match status" value="1"/>
</dbReference>
<organism evidence="10 11">
    <name type="scientific">Effrenium voratum</name>
    <dbReference type="NCBI Taxonomy" id="2562239"/>
    <lineage>
        <taxon>Eukaryota</taxon>
        <taxon>Sar</taxon>
        <taxon>Alveolata</taxon>
        <taxon>Dinophyceae</taxon>
        <taxon>Suessiales</taxon>
        <taxon>Symbiodiniaceae</taxon>
        <taxon>Effrenium</taxon>
    </lineage>
</organism>
<protein>
    <recommendedName>
        <fullName evidence="9">RCK C-terminal domain-containing protein</fullName>
    </recommendedName>
</protein>
<feature type="domain" description="RCK C-terminal" evidence="9">
    <location>
        <begin position="307"/>
        <end position="391"/>
    </location>
</feature>
<feature type="transmembrane region" description="Helical" evidence="8">
    <location>
        <begin position="87"/>
        <end position="108"/>
    </location>
</feature>
<keyword evidence="2" id="KW-0813">Transport</keyword>
<evidence type="ECO:0000313" key="11">
    <source>
        <dbReference type="Proteomes" id="UP001178507"/>
    </source>
</evidence>